<reference evidence="3" key="1">
    <citation type="journal article" date="2019" name="Int. J. Syst. Evol. Microbiol.">
        <title>The Global Catalogue of Microorganisms (GCM) 10K type strain sequencing project: providing services to taxonomists for standard genome sequencing and annotation.</title>
        <authorList>
            <consortium name="The Broad Institute Genomics Platform"/>
            <consortium name="The Broad Institute Genome Sequencing Center for Infectious Disease"/>
            <person name="Wu L."/>
            <person name="Ma J."/>
        </authorList>
    </citation>
    <scope>NUCLEOTIDE SEQUENCE [LARGE SCALE GENOMIC DNA]</scope>
    <source>
        <strain evidence="3">CGMCC 1.10131</strain>
    </source>
</reference>
<dbReference type="SUPFAM" id="SSF48452">
    <property type="entry name" value="TPR-like"/>
    <property type="match status" value="1"/>
</dbReference>
<dbReference type="Gene3D" id="3.40.30.10">
    <property type="entry name" value="Glutaredoxin"/>
    <property type="match status" value="1"/>
</dbReference>
<organism evidence="2 3">
    <name type="scientific">Agarivorans gilvus</name>
    <dbReference type="NCBI Taxonomy" id="680279"/>
    <lineage>
        <taxon>Bacteria</taxon>
        <taxon>Pseudomonadati</taxon>
        <taxon>Pseudomonadota</taxon>
        <taxon>Gammaproteobacteria</taxon>
        <taxon>Alteromonadales</taxon>
        <taxon>Alteromonadaceae</taxon>
        <taxon>Agarivorans</taxon>
    </lineage>
</organism>
<feature type="domain" description="Thioredoxin" evidence="1">
    <location>
        <begin position="1"/>
        <end position="117"/>
    </location>
</feature>
<dbReference type="InterPro" id="IPR013766">
    <property type="entry name" value="Thioredoxin_domain"/>
</dbReference>
<dbReference type="InterPro" id="IPR011990">
    <property type="entry name" value="TPR-like_helical_dom_sf"/>
</dbReference>
<dbReference type="Pfam" id="PF14561">
    <property type="entry name" value="TPR_20"/>
    <property type="match status" value="1"/>
</dbReference>
<dbReference type="RefSeq" id="WP_055731748.1">
    <property type="nucleotide sequence ID" value="NZ_BMDY01000001.1"/>
</dbReference>
<comment type="caution">
    <text evidence="2">The sequence shown here is derived from an EMBL/GenBank/DDBJ whole genome shotgun (WGS) entry which is preliminary data.</text>
</comment>
<dbReference type="PANTHER" id="PTHR43601:SF3">
    <property type="entry name" value="THIOREDOXIN, MITOCHONDRIAL"/>
    <property type="match status" value="1"/>
</dbReference>
<evidence type="ECO:0000259" key="1">
    <source>
        <dbReference type="PROSITE" id="PS51352"/>
    </source>
</evidence>
<dbReference type="Pfam" id="PF00085">
    <property type="entry name" value="Thioredoxin"/>
    <property type="match status" value="1"/>
</dbReference>
<name>A0ABQ1HWY8_9ALTE</name>
<proteinExistence type="predicted"/>
<dbReference type="PANTHER" id="PTHR43601">
    <property type="entry name" value="THIOREDOXIN, MITOCHONDRIAL"/>
    <property type="match status" value="1"/>
</dbReference>
<dbReference type="InterPro" id="IPR036249">
    <property type="entry name" value="Thioredoxin-like_sf"/>
</dbReference>
<keyword evidence="3" id="KW-1185">Reference proteome</keyword>
<dbReference type="Pfam" id="PF14559">
    <property type="entry name" value="TPR_19"/>
    <property type="match status" value="1"/>
</dbReference>
<dbReference type="Gene3D" id="1.25.40.10">
    <property type="entry name" value="Tetratricopeptide repeat domain"/>
    <property type="match status" value="2"/>
</dbReference>
<dbReference type="SUPFAM" id="SSF52833">
    <property type="entry name" value="Thioredoxin-like"/>
    <property type="match status" value="1"/>
</dbReference>
<sequence>MQPTTPVIDITFENAQQALIEGSMSQPVVVHFWSPSSPQCEPLFTLLQHIHQQLNGSFTLARVNMDELAPLAQQLGVAQAPTVIVLKEGRPVDGFADIPAPEQVHEMISRHLPPPEEKLFAEAKQLLAEDQSAEALKVIREAHNLAPQRNDIILVLIKALLNNQQAAEAETLLNGLPLEEQQAEYHELKSQLELLQAAAESPEIKALEEQLAAGEDSPELRLNLAIQYSQAGRNQEALELLFALLQKDLEALDGQIKKNFLDMLATLNGDPLSSQYRRKYFSLLY</sequence>
<protein>
    <submittedName>
        <fullName evidence="2">Co-chaperone YbbN</fullName>
    </submittedName>
</protein>
<dbReference type="PROSITE" id="PS51352">
    <property type="entry name" value="THIOREDOXIN_2"/>
    <property type="match status" value="1"/>
</dbReference>
<dbReference type="EMBL" id="BMDY01000001">
    <property type="protein sequence ID" value="GGA92431.1"/>
    <property type="molecule type" value="Genomic_DNA"/>
</dbReference>
<gene>
    <name evidence="2" type="ORF">GCM10007414_01340</name>
</gene>
<evidence type="ECO:0000313" key="3">
    <source>
        <dbReference type="Proteomes" id="UP000651977"/>
    </source>
</evidence>
<accession>A0ABQ1HWY8</accession>
<evidence type="ECO:0000313" key="2">
    <source>
        <dbReference type="EMBL" id="GGA92431.1"/>
    </source>
</evidence>
<dbReference type="Proteomes" id="UP000651977">
    <property type="component" value="Unassembled WGS sequence"/>
</dbReference>